<dbReference type="Gene3D" id="3.40.1620.10">
    <property type="entry name" value="YefM-like domain"/>
    <property type="match status" value="1"/>
</dbReference>
<dbReference type="NCBIfam" id="TIGR01552">
    <property type="entry name" value="phd_fam"/>
    <property type="match status" value="1"/>
</dbReference>
<evidence type="ECO:0000313" key="4">
    <source>
        <dbReference type="Proteomes" id="UP000239724"/>
    </source>
</evidence>
<evidence type="ECO:0000256" key="2">
    <source>
        <dbReference type="RuleBase" id="RU362080"/>
    </source>
</evidence>
<dbReference type="InterPro" id="IPR051416">
    <property type="entry name" value="phD-YefM_TA_antitoxins"/>
</dbReference>
<name>A0A2S6MXQ9_RHOGL</name>
<dbReference type="InterPro" id="IPR006442">
    <property type="entry name" value="Antitoxin_Phd/YefM"/>
</dbReference>
<organism evidence="3 4">
    <name type="scientific">Rhodopila globiformis</name>
    <name type="common">Rhodopseudomonas globiformis</name>
    <dbReference type="NCBI Taxonomy" id="1071"/>
    <lineage>
        <taxon>Bacteria</taxon>
        <taxon>Pseudomonadati</taxon>
        <taxon>Pseudomonadota</taxon>
        <taxon>Alphaproteobacteria</taxon>
        <taxon>Acetobacterales</taxon>
        <taxon>Acetobacteraceae</taxon>
        <taxon>Rhodopila</taxon>
    </lineage>
</organism>
<accession>A0A2S6MXQ9</accession>
<dbReference type="InterPro" id="IPR036165">
    <property type="entry name" value="YefM-like_sf"/>
</dbReference>
<protein>
    <recommendedName>
        <fullName evidence="2">Antitoxin</fullName>
    </recommendedName>
</protein>
<dbReference type="Proteomes" id="UP000239724">
    <property type="component" value="Unassembled WGS sequence"/>
</dbReference>
<keyword evidence="4" id="KW-1185">Reference proteome</keyword>
<dbReference type="EMBL" id="NHRY01000261">
    <property type="protein sequence ID" value="PPQ27153.1"/>
    <property type="molecule type" value="Genomic_DNA"/>
</dbReference>
<dbReference type="OrthoDB" id="9800503at2"/>
<evidence type="ECO:0000256" key="1">
    <source>
        <dbReference type="ARBA" id="ARBA00009981"/>
    </source>
</evidence>
<dbReference type="PANTHER" id="PTHR35377">
    <property type="entry name" value="ANTITOXIN VAPB49-RELATED-RELATED"/>
    <property type="match status" value="1"/>
</dbReference>
<sequence length="80" mass="8419">MDTVNLYEAKTNLSHLVERAAAGEEIVIAKAGRPLARLVALSQRTAERPLGLFAGEVAIGPDFDAPLPEDMRLAFAGGAS</sequence>
<reference evidence="3 4" key="1">
    <citation type="journal article" date="2018" name="Arch. Microbiol.">
        <title>New insights into the metabolic potential of the phototrophic purple bacterium Rhodopila globiformis DSM 161(T) from its draft genome sequence and evidence for a vanadium-dependent nitrogenase.</title>
        <authorList>
            <person name="Imhoff J.F."/>
            <person name="Rahn T."/>
            <person name="Kunzel S."/>
            <person name="Neulinger S.C."/>
        </authorList>
    </citation>
    <scope>NUCLEOTIDE SEQUENCE [LARGE SCALE GENOMIC DNA]</scope>
    <source>
        <strain evidence="3 4">DSM 161</strain>
    </source>
</reference>
<dbReference type="Pfam" id="PF02604">
    <property type="entry name" value="PhdYeFM_antitox"/>
    <property type="match status" value="1"/>
</dbReference>
<proteinExistence type="inferred from homology"/>
<dbReference type="SUPFAM" id="SSF143120">
    <property type="entry name" value="YefM-like"/>
    <property type="match status" value="1"/>
</dbReference>
<dbReference type="RefSeq" id="WP_104522119.1">
    <property type="nucleotide sequence ID" value="NZ_NHRY01000261.1"/>
</dbReference>
<gene>
    <name evidence="3" type="ORF">CCS01_27955</name>
</gene>
<comment type="function">
    <text evidence="2">Antitoxin component of a type II toxin-antitoxin (TA) system.</text>
</comment>
<evidence type="ECO:0000313" key="3">
    <source>
        <dbReference type="EMBL" id="PPQ27153.1"/>
    </source>
</evidence>
<comment type="caution">
    <text evidence="3">The sequence shown here is derived from an EMBL/GenBank/DDBJ whole genome shotgun (WGS) entry which is preliminary data.</text>
</comment>
<comment type="similarity">
    <text evidence="1 2">Belongs to the phD/YefM antitoxin family.</text>
</comment>
<dbReference type="AlphaFoldDB" id="A0A2S6MXQ9"/>